<evidence type="ECO:0000256" key="2">
    <source>
        <dbReference type="ARBA" id="ARBA00007878"/>
    </source>
</evidence>
<dbReference type="Gene3D" id="3.90.550.10">
    <property type="entry name" value="Spore Coat Polysaccharide Biosynthesis Protein SpsA, Chain A"/>
    <property type="match status" value="1"/>
</dbReference>
<organism evidence="11 12">
    <name type="scientific">Candida oxycetoniae</name>
    <dbReference type="NCBI Taxonomy" id="497107"/>
    <lineage>
        <taxon>Eukaryota</taxon>
        <taxon>Fungi</taxon>
        <taxon>Dikarya</taxon>
        <taxon>Ascomycota</taxon>
        <taxon>Saccharomycotina</taxon>
        <taxon>Pichiomycetes</taxon>
        <taxon>Debaryomycetaceae</taxon>
        <taxon>Candida/Lodderomyces clade</taxon>
        <taxon>Candida</taxon>
    </lineage>
</organism>
<comment type="subcellular location">
    <subcellularLocation>
        <location evidence="1">Cytoplasm</location>
        <location evidence="1">Cytosol</location>
    </subcellularLocation>
</comment>
<keyword evidence="12" id="KW-1185">Reference proteome</keyword>
<name>A0AAI9SZA7_9ASCO</name>
<evidence type="ECO:0000256" key="6">
    <source>
        <dbReference type="ARBA" id="ARBA00044196"/>
    </source>
</evidence>
<evidence type="ECO:0000256" key="1">
    <source>
        <dbReference type="ARBA" id="ARBA00004514"/>
    </source>
</evidence>
<evidence type="ECO:0000313" key="11">
    <source>
        <dbReference type="EMBL" id="KAI3405998.2"/>
    </source>
</evidence>
<dbReference type="GO" id="GO:0003743">
    <property type="term" value="F:translation initiation factor activity"/>
    <property type="evidence" value="ECO:0007669"/>
    <property type="project" value="UniProtKB-KW"/>
</dbReference>
<comment type="similarity">
    <text evidence="2">Belongs to the eIF-2B gamma/epsilon subunits family.</text>
</comment>
<dbReference type="GO" id="GO:0005851">
    <property type="term" value="C:eukaryotic translation initiation factor 2B complex"/>
    <property type="evidence" value="ECO:0007669"/>
    <property type="project" value="TreeGrafter"/>
</dbReference>
<dbReference type="GO" id="GO:0002183">
    <property type="term" value="P:cytoplasmic translational initiation"/>
    <property type="evidence" value="ECO:0007669"/>
    <property type="project" value="TreeGrafter"/>
</dbReference>
<dbReference type="Pfam" id="PF25084">
    <property type="entry name" value="LbH_EIF2B"/>
    <property type="match status" value="1"/>
</dbReference>
<keyword evidence="5" id="KW-0648">Protein biosynthesis</keyword>
<dbReference type="Gene3D" id="2.160.10.10">
    <property type="entry name" value="Hexapeptide repeat proteins"/>
    <property type="match status" value="1"/>
</dbReference>
<dbReference type="InterPro" id="IPR051960">
    <property type="entry name" value="eIF2B_gamma"/>
</dbReference>
<dbReference type="GO" id="GO:0005829">
    <property type="term" value="C:cytosol"/>
    <property type="evidence" value="ECO:0007669"/>
    <property type="project" value="UniProtKB-SubCell"/>
</dbReference>
<keyword evidence="4" id="KW-0396">Initiation factor</keyword>
<dbReference type="GeneID" id="73378834"/>
<evidence type="ECO:0000256" key="9">
    <source>
        <dbReference type="SAM" id="MobiDB-lite"/>
    </source>
</evidence>
<dbReference type="EMBL" id="JAHUZD010000026">
    <property type="protein sequence ID" value="KAI3405998.2"/>
    <property type="molecule type" value="Genomic_DNA"/>
</dbReference>
<gene>
    <name evidence="11" type="ORF">KGF56_001217</name>
</gene>
<evidence type="ECO:0000256" key="8">
    <source>
        <dbReference type="ARBA" id="ARBA00046432"/>
    </source>
</evidence>
<comment type="subunit">
    <text evidence="8">Component of the translation initiation factor 2B (eIF2B) complex which is a heterodecamer of two sets of five different subunits: alpha, beta, gamma, delta and epsilon. Subunits alpha, beta and delta comprise a regulatory subcomplex and subunits epsilon and gamma comprise a catalytic subcomplex. Within the complex, the hexameric regulatory complex resides at the center, with the two heterodimeric catalytic subcomplexes bound on opposite sides.</text>
</comment>
<reference evidence="11" key="1">
    <citation type="journal article" date="2022" name="DNA Res.">
        <title>Genome analysis of five recently described species of the CUG-Ser clade uncovers Candida theae as a new hybrid lineage with pathogenic potential in the Candida parapsilosis species complex.</title>
        <authorList>
            <person name="Mixao V."/>
            <person name="Del Olmo V."/>
            <person name="Hegedusova E."/>
            <person name="Saus E."/>
            <person name="Pryszcz L."/>
            <person name="Cillingova A."/>
            <person name="Nosek J."/>
            <person name="Gabaldon T."/>
        </authorList>
    </citation>
    <scope>NUCLEOTIDE SEQUENCE</scope>
    <source>
        <strain evidence="11">CBS 10844</strain>
    </source>
</reference>
<dbReference type="SUPFAM" id="SSF53448">
    <property type="entry name" value="Nucleotide-diphospho-sugar transferases"/>
    <property type="match status" value="1"/>
</dbReference>
<dbReference type="Proteomes" id="UP001202479">
    <property type="component" value="Unassembled WGS sequence"/>
</dbReference>
<keyword evidence="3" id="KW-0963">Cytoplasm</keyword>
<sequence length="502" mass="55496">MDFTAIVFCGKGKALVPFSELRSTGVPKALLPVANKSILSYVLDWCQMAFFSKIIVVTSEESAELVQSEIDIYQSIMRKKSSGSSDTHDIAAAAGAGAGAGAGAASSPPSSSSAPSIIPIEVMPFTAEHNGKIIYNLCKNTSFRSKTRNFILLPCDFITNLPPQVLLEAFKNRDSGEVGITVSYKNQLDIEDKKSQIFPKNYTVYSNGNSGDLYLLDHYQKEDIDKSKMLQLRTQMCWRYPNSIISTKLLNSGIFLGSNEIFDIIEKEADRFTELYFQKREVGKVIRDLARRSWRHSQQKETIGIMIVPSEATFFRVNNLPVWMEANRHFMKQQAVQRSQAQHPKEKGVAQVGNDALVGENTQLGEKTSVKRSVIGSGCTIGKKVRVTGCLIMDNVVIEDDVQLDNCIIGHDVTIRSKSKLTNCNVESTNEIIANTVSKGDTLLCLSLENIEDVVEDSGEFALMSGSSTDDDTDGDNEEHSSGEESEYEDEFTNNDDGLFAY</sequence>
<evidence type="ECO:0000256" key="5">
    <source>
        <dbReference type="ARBA" id="ARBA00022917"/>
    </source>
</evidence>
<comment type="caution">
    <text evidence="11">The sequence shown here is derived from an EMBL/GenBank/DDBJ whole genome shotgun (WGS) entry which is preliminary data.</text>
</comment>
<feature type="domain" description="EIF2B subunit epsilon/gamma LbH" evidence="10">
    <location>
        <begin position="349"/>
        <end position="435"/>
    </location>
</feature>
<dbReference type="AlphaFoldDB" id="A0AAI9SZA7"/>
<evidence type="ECO:0000256" key="7">
    <source>
        <dbReference type="ARBA" id="ARBA00044229"/>
    </source>
</evidence>
<dbReference type="InterPro" id="IPR056764">
    <property type="entry name" value="LbH_EIF2B3/5"/>
</dbReference>
<dbReference type="CDD" id="cd04652">
    <property type="entry name" value="LbH_eIF2B_gamma_C"/>
    <property type="match status" value="1"/>
</dbReference>
<dbReference type="RefSeq" id="XP_049181743.1">
    <property type="nucleotide sequence ID" value="XM_049322317.1"/>
</dbReference>
<feature type="region of interest" description="Disordered" evidence="9">
    <location>
        <begin position="462"/>
        <end position="502"/>
    </location>
</feature>
<dbReference type="InterPro" id="IPR029044">
    <property type="entry name" value="Nucleotide-diphossugar_trans"/>
</dbReference>
<protein>
    <recommendedName>
        <fullName evidence="6">Translation initiation factor eIF2B subunit gamma</fullName>
    </recommendedName>
    <alternativeName>
        <fullName evidence="7">eIF2B GDP-GTP exchange factor subunit gamma</fullName>
    </alternativeName>
</protein>
<evidence type="ECO:0000259" key="10">
    <source>
        <dbReference type="Pfam" id="PF25084"/>
    </source>
</evidence>
<evidence type="ECO:0000256" key="3">
    <source>
        <dbReference type="ARBA" id="ARBA00022490"/>
    </source>
</evidence>
<proteinExistence type="inferred from homology"/>
<evidence type="ECO:0000313" key="12">
    <source>
        <dbReference type="Proteomes" id="UP001202479"/>
    </source>
</evidence>
<dbReference type="PANTHER" id="PTHR45989:SF1">
    <property type="entry name" value="TRANSLATION INITIATION FACTOR EIF-2B SUBUNIT GAMMA"/>
    <property type="match status" value="1"/>
</dbReference>
<accession>A0AAI9SZA7</accession>
<dbReference type="PANTHER" id="PTHR45989">
    <property type="entry name" value="TRANSLATION INITIATION FACTOR EIF-2B SUBUNIT GAMMA"/>
    <property type="match status" value="1"/>
</dbReference>
<evidence type="ECO:0000256" key="4">
    <source>
        <dbReference type="ARBA" id="ARBA00022540"/>
    </source>
</evidence>
<dbReference type="GO" id="GO:0005085">
    <property type="term" value="F:guanyl-nucleotide exchange factor activity"/>
    <property type="evidence" value="ECO:0007669"/>
    <property type="project" value="TreeGrafter"/>
</dbReference>
<feature type="compositionally biased region" description="Acidic residues" evidence="9">
    <location>
        <begin position="484"/>
        <end position="494"/>
    </location>
</feature>